<gene>
    <name evidence="2" type="ORF">H4W79_002553</name>
</gene>
<sequence length="173" mass="19066">MPRSSAPAAPRPPHALQDAVLAGIHETVFPGDPVHDTELPARDRLVACLRQLLAPAGTGEEARKTWATMHETYFAREPTEEARQAYLVIERRMRHRVEHWLSVLGDEGALPRGDNAQRAEFLLTLVNGLMLERSLPGAEALLTSETAPLFAAADSVLRGWDPCAVRHVSRPQV</sequence>
<organism evidence="2 3">
    <name type="scientific">Nocardiopsis terrae</name>
    <dbReference type="NCBI Taxonomy" id="372655"/>
    <lineage>
        <taxon>Bacteria</taxon>
        <taxon>Bacillati</taxon>
        <taxon>Actinomycetota</taxon>
        <taxon>Actinomycetes</taxon>
        <taxon>Streptosporangiales</taxon>
        <taxon>Nocardiopsidaceae</taxon>
        <taxon>Nocardiopsis</taxon>
    </lineage>
</organism>
<protein>
    <recommendedName>
        <fullName evidence="1">BetI-type transcriptional repressor C-terminal domain-containing protein</fullName>
    </recommendedName>
</protein>
<keyword evidence="3" id="KW-1185">Reference proteome</keyword>
<dbReference type="Gene3D" id="1.10.357.10">
    <property type="entry name" value="Tetracycline Repressor, domain 2"/>
    <property type="match status" value="1"/>
</dbReference>
<evidence type="ECO:0000313" key="3">
    <source>
        <dbReference type="Proteomes" id="UP000598217"/>
    </source>
</evidence>
<evidence type="ECO:0000259" key="1">
    <source>
        <dbReference type="Pfam" id="PF13977"/>
    </source>
</evidence>
<dbReference type="InterPro" id="IPR036271">
    <property type="entry name" value="Tet_transcr_reg_TetR-rel_C_sf"/>
</dbReference>
<evidence type="ECO:0000313" key="2">
    <source>
        <dbReference type="EMBL" id="MBE1458339.1"/>
    </source>
</evidence>
<feature type="domain" description="BetI-type transcriptional repressor C-terminal" evidence="1">
    <location>
        <begin position="41"/>
        <end position="136"/>
    </location>
</feature>
<dbReference type="SUPFAM" id="SSF48498">
    <property type="entry name" value="Tetracyclin repressor-like, C-terminal domain"/>
    <property type="match status" value="1"/>
</dbReference>
<dbReference type="Proteomes" id="UP000598217">
    <property type="component" value="Unassembled WGS sequence"/>
</dbReference>
<dbReference type="RefSeq" id="WP_191270569.1">
    <property type="nucleotide sequence ID" value="NZ_BMXJ01000003.1"/>
</dbReference>
<reference evidence="2 3" key="1">
    <citation type="submission" date="2020-10" db="EMBL/GenBank/DDBJ databases">
        <title>Sequencing the genomes of 1000 actinobacteria strains.</title>
        <authorList>
            <person name="Klenk H.-P."/>
        </authorList>
    </citation>
    <scope>NUCLEOTIDE SEQUENCE [LARGE SCALE GENOMIC DNA]</scope>
    <source>
        <strain evidence="2 3">DSM 45157</strain>
    </source>
</reference>
<dbReference type="InterPro" id="IPR039538">
    <property type="entry name" value="BetI_C"/>
</dbReference>
<dbReference type="Pfam" id="PF13977">
    <property type="entry name" value="TetR_C_6"/>
    <property type="match status" value="1"/>
</dbReference>
<name>A0ABR9HH64_9ACTN</name>
<accession>A0ABR9HH64</accession>
<proteinExistence type="predicted"/>
<comment type="caution">
    <text evidence="2">The sequence shown here is derived from an EMBL/GenBank/DDBJ whole genome shotgun (WGS) entry which is preliminary data.</text>
</comment>
<dbReference type="EMBL" id="JADBDY010000001">
    <property type="protein sequence ID" value="MBE1458339.1"/>
    <property type="molecule type" value="Genomic_DNA"/>
</dbReference>